<dbReference type="Proteomes" id="UP000222542">
    <property type="component" value="Unassembled WGS sequence"/>
</dbReference>
<organism evidence="2 3">
    <name type="scientific">Capsicum annuum</name>
    <name type="common">Capsicum pepper</name>
    <dbReference type="NCBI Taxonomy" id="4072"/>
    <lineage>
        <taxon>Eukaryota</taxon>
        <taxon>Viridiplantae</taxon>
        <taxon>Streptophyta</taxon>
        <taxon>Embryophyta</taxon>
        <taxon>Tracheophyta</taxon>
        <taxon>Spermatophyta</taxon>
        <taxon>Magnoliopsida</taxon>
        <taxon>eudicotyledons</taxon>
        <taxon>Gunneridae</taxon>
        <taxon>Pentapetalae</taxon>
        <taxon>asterids</taxon>
        <taxon>lamiids</taxon>
        <taxon>Solanales</taxon>
        <taxon>Solanaceae</taxon>
        <taxon>Solanoideae</taxon>
        <taxon>Capsiceae</taxon>
        <taxon>Capsicum</taxon>
    </lineage>
</organism>
<dbReference type="Gramene" id="PHT81351">
    <property type="protein sequence ID" value="PHT81351"/>
    <property type="gene ID" value="T459_14366"/>
</dbReference>
<accession>A0A2G2ZHG1</accession>
<evidence type="ECO:0000313" key="3">
    <source>
        <dbReference type="Proteomes" id="UP000222542"/>
    </source>
</evidence>
<reference evidence="2 3" key="1">
    <citation type="journal article" date="2014" name="Nat. Genet.">
        <title>Genome sequence of the hot pepper provides insights into the evolution of pungency in Capsicum species.</title>
        <authorList>
            <person name="Kim S."/>
            <person name="Park M."/>
            <person name="Yeom S.I."/>
            <person name="Kim Y.M."/>
            <person name="Lee J.M."/>
            <person name="Lee H.A."/>
            <person name="Seo E."/>
            <person name="Choi J."/>
            <person name="Cheong K."/>
            <person name="Kim K.T."/>
            <person name="Jung K."/>
            <person name="Lee G.W."/>
            <person name="Oh S.K."/>
            <person name="Bae C."/>
            <person name="Kim S.B."/>
            <person name="Lee H.Y."/>
            <person name="Kim S.Y."/>
            <person name="Kim M.S."/>
            <person name="Kang B.C."/>
            <person name="Jo Y.D."/>
            <person name="Yang H.B."/>
            <person name="Jeong H.J."/>
            <person name="Kang W.H."/>
            <person name="Kwon J.K."/>
            <person name="Shin C."/>
            <person name="Lim J.Y."/>
            <person name="Park J.H."/>
            <person name="Huh J.H."/>
            <person name="Kim J.S."/>
            <person name="Kim B.D."/>
            <person name="Cohen O."/>
            <person name="Paran I."/>
            <person name="Suh M.C."/>
            <person name="Lee S.B."/>
            <person name="Kim Y.K."/>
            <person name="Shin Y."/>
            <person name="Noh S.J."/>
            <person name="Park J."/>
            <person name="Seo Y.S."/>
            <person name="Kwon S.Y."/>
            <person name="Kim H.A."/>
            <person name="Park J.M."/>
            <person name="Kim H.J."/>
            <person name="Choi S.B."/>
            <person name="Bosland P.W."/>
            <person name="Reeves G."/>
            <person name="Jo S.H."/>
            <person name="Lee B.W."/>
            <person name="Cho H.T."/>
            <person name="Choi H.S."/>
            <person name="Lee M.S."/>
            <person name="Yu Y."/>
            <person name="Do Choi Y."/>
            <person name="Park B.S."/>
            <person name="van Deynze A."/>
            <person name="Ashrafi H."/>
            <person name="Hill T."/>
            <person name="Kim W.T."/>
            <person name="Pai H.S."/>
            <person name="Ahn H.K."/>
            <person name="Yeam I."/>
            <person name="Giovannoni J.J."/>
            <person name="Rose J.K."/>
            <person name="Sorensen I."/>
            <person name="Lee S.J."/>
            <person name="Kim R.W."/>
            <person name="Choi I.Y."/>
            <person name="Choi B.S."/>
            <person name="Lim J.S."/>
            <person name="Lee Y.H."/>
            <person name="Choi D."/>
        </authorList>
    </citation>
    <scope>NUCLEOTIDE SEQUENCE [LARGE SCALE GENOMIC DNA]</scope>
    <source>
        <strain evidence="3">cv. CM334</strain>
    </source>
</reference>
<evidence type="ECO:0000313" key="2">
    <source>
        <dbReference type="EMBL" id="PHT81351.1"/>
    </source>
</evidence>
<keyword evidence="1" id="KW-0472">Membrane</keyword>
<evidence type="ECO:0000256" key="1">
    <source>
        <dbReference type="SAM" id="Phobius"/>
    </source>
</evidence>
<keyword evidence="1" id="KW-1133">Transmembrane helix</keyword>
<dbReference type="AlphaFoldDB" id="A0A2G2ZHG1"/>
<keyword evidence="3" id="KW-1185">Reference proteome</keyword>
<comment type="caution">
    <text evidence="2">The sequence shown here is derived from an EMBL/GenBank/DDBJ whole genome shotgun (WGS) entry which is preliminary data.</text>
</comment>
<proteinExistence type="predicted"/>
<protein>
    <submittedName>
        <fullName evidence="2">Uncharacterized protein</fullName>
    </submittedName>
</protein>
<gene>
    <name evidence="2" type="ORF">T459_14366</name>
</gene>
<feature type="transmembrane region" description="Helical" evidence="1">
    <location>
        <begin position="53"/>
        <end position="72"/>
    </location>
</feature>
<reference evidence="2 3" key="2">
    <citation type="journal article" date="2017" name="Genome Biol.">
        <title>New reference genome sequences of hot pepper reveal the massive evolution of plant disease-resistance genes by retroduplication.</title>
        <authorList>
            <person name="Kim S."/>
            <person name="Park J."/>
            <person name="Yeom S.I."/>
            <person name="Kim Y.M."/>
            <person name="Seo E."/>
            <person name="Kim K.T."/>
            <person name="Kim M.S."/>
            <person name="Lee J.M."/>
            <person name="Cheong K."/>
            <person name="Shin H.S."/>
            <person name="Kim S.B."/>
            <person name="Han K."/>
            <person name="Lee J."/>
            <person name="Park M."/>
            <person name="Lee H.A."/>
            <person name="Lee H.Y."/>
            <person name="Lee Y."/>
            <person name="Oh S."/>
            <person name="Lee J.H."/>
            <person name="Choi E."/>
            <person name="Choi E."/>
            <person name="Lee S.E."/>
            <person name="Jeon J."/>
            <person name="Kim H."/>
            <person name="Choi G."/>
            <person name="Song H."/>
            <person name="Lee J."/>
            <person name="Lee S.C."/>
            <person name="Kwon J.K."/>
            <person name="Lee H.Y."/>
            <person name="Koo N."/>
            <person name="Hong Y."/>
            <person name="Kim R.W."/>
            <person name="Kang W.H."/>
            <person name="Huh J.H."/>
            <person name="Kang B.C."/>
            <person name="Yang T.J."/>
            <person name="Lee Y.H."/>
            <person name="Bennetzen J.L."/>
            <person name="Choi D."/>
        </authorList>
    </citation>
    <scope>NUCLEOTIDE SEQUENCE [LARGE SCALE GENOMIC DNA]</scope>
    <source>
        <strain evidence="3">cv. CM334</strain>
    </source>
</reference>
<keyword evidence="1" id="KW-0812">Transmembrane</keyword>
<sequence>MEVKNEEGNGEKPRTPLPTISFSELFRFFADLVNSFGSYANDVDKITQEILKYAFFFLIVGAAIWASSWAVFEKAFLGLTRDAMLEQVQ</sequence>
<dbReference type="EMBL" id="AYRZ02000005">
    <property type="protein sequence ID" value="PHT81351.1"/>
    <property type="molecule type" value="Genomic_DNA"/>
</dbReference>
<dbReference type="STRING" id="4072.A0A2G2ZHG1"/>
<name>A0A2G2ZHG1_CAPAN</name>